<accession>A0A3R6FJ94</accession>
<dbReference type="RefSeq" id="WP_118930438.1">
    <property type="nucleotide sequence ID" value="NZ_DAWCXE010000009.1"/>
</dbReference>
<dbReference type="EMBL" id="QSKW01000025">
    <property type="protein sequence ID" value="RHE94843.1"/>
    <property type="molecule type" value="Genomic_DNA"/>
</dbReference>
<sequence>MYEIIFYDTADGKCPVQDFLDSLEPKFLAKTLRTIDLLETNGPLLREPYSKPLENGIFELRTKHGSDINRVFYFFIIGQKIILTNGIIKKTAKTPKSAIDLAKKYKTDYEWRHRNEQL</sequence>
<comment type="caution">
    <text evidence="1">The sequence shown here is derived from an EMBL/GenBank/DDBJ whole genome shotgun (WGS) entry which is preliminary data.</text>
</comment>
<proteinExistence type="predicted"/>
<dbReference type="Pfam" id="PF05973">
    <property type="entry name" value="Gp49"/>
    <property type="match status" value="1"/>
</dbReference>
<dbReference type="InterPro" id="IPR009241">
    <property type="entry name" value="HigB-like"/>
</dbReference>
<protein>
    <submittedName>
        <fullName evidence="1">Type II toxin-antitoxin system RelE/ParE family toxin</fullName>
    </submittedName>
</protein>
<name>A0A3R6FJ94_9FIRM</name>
<evidence type="ECO:0000313" key="1">
    <source>
        <dbReference type="EMBL" id="RHE94843.1"/>
    </source>
</evidence>
<evidence type="ECO:0000313" key="2">
    <source>
        <dbReference type="Proteomes" id="UP000286271"/>
    </source>
</evidence>
<organism evidence="1 2">
    <name type="scientific">Roseburia inulinivorans</name>
    <dbReference type="NCBI Taxonomy" id="360807"/>
    <lineage>
        <taxon>Bacteria</taxon>
        <taxon>Bacillati</taxon>
        <taxon>Bacillota</taxon>
        <taxon>Clostridia</taxon>
        <taxon>Lachnospirales</taxon>
        <taxon>Lachnospiraceae</taxon>
        <taxon>Roseburia</taxon>
    </lineage>
</organism>
<dbReference type="AlphaFoldDB" id="A0A3R6FJ94"/>
<dbReference type="Proteomes" id="UP000286271">
    <property type="component" value="Unassembled WGS sequence"/>
</dbReference>
<reference evidence="1 2" key="1">
    <citation type="submission" date="2018-08" db="EMBL/GenBank/DDBJ databases">
        <title>A genome reference for cultivated species of the human gut microbiota.</title>
        <authorList>
            <person name="Zou Y."/>
            <person name="Xue W."/>
            <person name="Luo G."/>
        </authorList>
    </citation>
    <scope>NUCLEOTIDE SEQUENCE [LARGE SCALE GENOMIC DNA]</scope>
    <source>
        <strain evidence="1 2">AM27-11</strain>
    </source>
</reference>
<gene>
    <name evidence="1" type="ORF">DW707_13600</name>
</gene>